<proteinExistence type="predicted"/>
<reference evidence="1" key="1">
    <citation type="submission" date="2021-01" db="EMBL/GenBank/DDBJ databases">
        <title>Fulvivirga kasyanovii gen. nov., sp nov., a novel member of the phylum Bacteroidetes isolated from seawater in a mussel farm.</title>
        <authorList>
            <person name="Zhao L.-H."/>
            <person name="Wang Z.-J."/>
        </authorList>
    </citation>
    <scope>NUCLEOTIDE SEQUENCE</scope>
    <source>
        <strain evidence="1">29W222</strain>
    </source>
</reference>
<dbReference type="InterPro" id="IPR012349">
    <property type="entry name" value="Split_barrel_FMN-bd"/>
</dbReference>
<keyword evidence="2" id="KW-1185">Reference proteome</keyword>
<accession>A0A937KAU1</accession>
<dbReference type="EMBL" id="JAEUGD010000021">
    <property type="protein sequence ID" value="MBL6445996.1"/>
    <property type="molecule type" value="Genomic_DNA"/>
</dbReference>
<dbReference type="SUPFAM" id="SSF50475">
    <property type="entry name" value="FMN-binding split barrel"/>
    <property type="match status" value="2"/>
</dbReference>
<sequence>MNEIFHQGEKEIQKRVGEQAVADRNGRAISNTITRGAFNFIEKQPMAVVSSADNKGQVWVSLLVGDFGFVTVPNAKALTIHKSRIYSDANDIFFQNLESNVNVGSLFIELDTRRRFRINGVASLHGDKIDVTVEEAYPNCPKYIQQRVISSRENFGQVKVEKAKETSLTHDHINWIKASDTLFVGSQSNNSRFDASHRGGNPGFVDVLDEKTLKIPDYKGNGMYNTLGNFVQNPNAGLLFIDFQNQRTLQLTGTAEIMFDPTGEQDLVKTTGTGRYWLFRVKESIVTTNHHHVNWELMSYSPFNPKS</sequence>
<evidence type="ECO:0000313" key="1">
    <source>
        <dbReference type="EMBL" id="MBL6445996.1"/>
    </source>
</evidence>
<name>A0A937KAU1_9BACT</name>
<protein>
    <submittedName>
        <fullName evidence="1">Pyridoxamine 5'-phosphate oxidase family protein</fullName>
    </submittedName>
</protein>
<dbReference type="PANTHER" id="PTHR42815">
    <property type="entry name" value="FAD-BINDING, PUTATIVE (AFU_ORTHOLOGUE AFUA_6G07600)-RELATED"/>
    <property type="match status" value="1"/>
</dbReference>
<dbReference type="Gene3D" id="2.30.110.10">
    <property type="entry name" value="Electron Transport, Fmn-binding Protein, Chain A"/>
    <property type="match status" value="2"/>
</dbReference>
<gene>
    <name evidence="1" type="ORF">JMN32_06730</name>
</gene>
<dbReference type="PANTHER" id="PTHR42815:SF2">
    <property type="entry name" value="FAD-BINDING, PUTATIVE (AFU_ORTHOLOGUE AFUA_6G07600)-RELATED"/>
    <property type="match status" value="1"/>
</dbReference>
<comment type="caution">
    <text evidence="1">The sequence shown here is derived from an EMBL/GenBank/DDBJ whole genome shotgun (WGS) entry which is preliminary data.</text>
</comment>
<dbReference type="Proteomes" id="UP000614216">
    <property type="component" value="Unassembled WGS sequence"/>
</dbReference>
<dbReference type="RefSeq" id="WP_202855544.1">
    <property type="nucleotide sequence ID" value="NZ_JAEUGD010000021.1"/>
</dbReference>
<organism evidence="1 2">
    <name type="scientific">Fulvivirga marina</name>
    <dbReference type="NCBI Taxonomy" id="2494733"/>
    <lineage>
        <taxon>Bacteria</taxon>
        <taxon>Pseudomonadati</taxon>
        <taxon>Bacteroidota</taxon>
        <taxon>Cytophagia</taxon>
        <taxon>Cytophagales</taxon>
        <taxon>Fulvivirgaceae</taxon>
        <taxon>Fulvivirga</taxon>
    </lineage>
</organism>
<dbReference type="AlphaFoldDB" id="A0A937KAU1"/>
<evidence type="ECO:0000313" key="2">
    <source>
        <dbReference type="Proteomes" id="UP000614216"/>
    </source>
</evidence>